<evidence type="ECO:0000313" key="2">
    <source>
        <dbReference type="Proteomes" id="UP000004090"/>
    </source>
</evidence>
<evidence type="ECO:0008006" key="3">
    <source>
        <dbReference type="Google" id="ProtNLM"/>
    </source>
</evidence>
<accession>A8RCY7</accession>
<dbReference type="Proteomes" id="UP000004090">
    <property type="component" value="Unassembled WGS sequence"/>
</dbReference>
<comment type="caution">
    <text evidence="1">The sequence shown here is derived from an EMBL/GenBank/DDBJ whole genome shotgun (WGS) entry which is preliminary data.</text>
</comment>
<dbReference type="EMBL" id="ABAW02000021">
    <property type="protein sequence ID" value="EDP10940.1"/>
    <property type="molecule type" value="Genomic_DNA"/>
</dbReference>
<dbReference type="AlphaFoldDB" id="A8RCY7"/>
<organism evidence="1 2">
    <name type="scientific">Amedibacillus dolichus DSM 3991</name>
    <dbReference type="NCBI Taxonomy" id="428127"/>
    <lineage>
        <taxon>Bacteria</taxon>
        <taxon>Bacillati</taxon>
        <taxon>Bacillota</taxon>
        <taxon>Erysipelotrichia</taxon>
        <taxon>Erysipelotrichales</taxon>
        <taxon>Erysipelotrichaceae</taxon>
        <taxon>Amedibacillus</taxon>
    </lineage>
</organism>
<sequence>MCHIKTVWRLNMIKNKIKIMLQFKNKLQLDLMDIWEMSSKQSLNNKVSQERITLQDMIKLCDYLGYEIEIKDKTTNKPLLSFDLSDLQKDDKKST</sequence>
<dbReference type="HOGENOM" id="CLU_2368630_0_0_9"/>
<reference evidence="1 2" key="1">
    <citation type="submission" date="2007-09" db="EMBL/GenBank/DDBJ databases">
        <title>Draft genome sequence of Eubacterium dolichum (DSM 3991).</title>
        <authorList>
            <person name="Sudarsanam P."/>
            <person name="Ley R."/>
            <person name="Guruge J."/>
            <person name="Turnbaugh P.J."/>
            <person name="Mahowald M."/>
            <person name="Liep D."/>
            <person name="Gordon J."/>
        </authorList>
    </citation>
    <scope>NUCLEOTIDE SEQUENCE [LARGE SCALE GENOMIC DNA]</scope>
    <source>
        <strain evidence="1 2">DSM 3991</strain>
    </source>
</reference>
<evidence type="ECO:0000313" key="1">
    <source>
        <dbReference type="EMBL" id="EDP10940.1"/>
    </source>
</evidence>
<protein>
    <recommendedName>
        <fullName evidence="3">HTH cro/C1-type domain-containing protein</fullName>
    </recommendedName>
</protein>
<dbReference type="STRING" id="428127.EUBDOL_01539"/>
<name>A8RCY7_9FIRM</name>
<gene>
    <name evidence="1" type="ORF">EUBDOL_01539</name>
</gene>
<reference evidence="1 2" key="2">
    <citation type="submission" date="2007-09" db="EMBL/GenBank/DDBJ databases">
        <authorList>
            <person name="Fulton L."/>
            <person name="Clifton S."/>
            <person name="Fulton B."/>
            <person name="Xu J."/>
            <person name="Minx P."/>
            <person name="Pepin K.H."/>
            <person name="Johnson M."/>
            <person name="Thiruvilangam P."/>
            <person name="Bhonagiri V."/>
            <person name="Nash W.E."/>
            <person name="Mardis E.R."/>
            <person name="Wilson R.K."/>
        </authorList>
    </citation>
    <scope>NUCLEOTIDE SEQUENCE [LARGE SCALE GENOMIC DNA]</scope>
    <source>
        <strain evidence="1 2">DSM 3991</strain>
    </source>
</reference>
<proteinExistence type="predicted"/>